<dbReference type="Proteomes" id="UP001152877">
    <property type="component" value="Unassembled WGS sequence"/>
</dbReference>
<dbReference type="SUPFAM" id="SSF53756">
    <property type="entry name" value="UDP-Glycosyltransferase/glycogen phosphorylase"/>
    <property type="match status" value="1"/>
</dbReference>
<dbReference type="PANTHER" id="PTHR12526">
    <property type="entry name" value="GLYCOSYLTRANSFERASE"/>
    <property type="match status" value="1"/>
</dbReference>
<evidence type="ECO:0000313" key="3">
    <source>
        <dbReference type="Proteomes" id="UP001152877"/>
    </source>
</evidence>
<accession>A0A0Z8H0X2</accession>
<dbReference type="Pfam" id="PF00534">
    <property type="entry name" value="Glycos_transf_1"/>
    <property type="match status" value="1"/>
</dbReference>
<evidence type="ECO:0000313" key="2">
    <source>
        <dbReference type="EMBL" id="MDG4515440.1"/>
    </source>
</evidence>
<feature type="domain" description="Glycosyl transferase family 1" evidence="1">
    <location>
        <begin position="213"/>
        <end position="382"/>
    </location>
</feature>
<dbReference type="EMBL" id="JANFMI010000001">
    <property type="protein sequence ID" value="MDG4515440.1"/>
    <property type="molecule type" value="Genomic_DNA"/>
</dbReference>
<protein>
    <submittedName>
        <fullName evidence="2">Glycosyltransferase family 4 protein</fullName>
    </submittedName>
</protein>
<dbReference type="GO" id="GO:0016757">
    <property type="term" value="F:glycosyltransferase activity"/>
    <property type="evidence" value="ECO:0007669"/>
    <property type="project" value="InterPro"/>
</dbReference>
<dbReference type="CDD" id="cd03801">
    <property type="entry name" value="GT4_PimA-like"/>
    <property type="match status" value="1"/>
</dbReference>
<evidence type="ECO:0000259" key="1">
    <source>
        <dbReference type="Pfam" id="PF00534"/>
    </source>
</evidence>
<dbReference type="InterPro" id="IPR001296">
    <property type="entry name" value="Glyco_trans_1"/>
</dbReference>
<comment type="caution">
    <text evidence="2">The sequence shown here is derived from an EMBL/GenBank/DDBJ whole genome shotgun (WGS) entry which is preliminary data.</text>
</comment>
<dbReference type="Gene3D" id="3.40.50.2000">
    <property type="entry name" value="Glycogen Phosphorylase B"/>
    <property type="match status" value="2"/>
</dbReference>
<name>A0A0Z8H0X2_STRSU</name>
<organism evidence="2 3">
    <name type="scientific">Streptococcus suis</name>
    <dbReference type="NCBI Taxonomy" id="1307"/>
    <lineage>
        <taxon>Bacteria</taxon>
        <taxon>Bacillati</taxon>
        <taxon>Bacillota</taxon>
        <taxon>Bacilli</taxon>
        <taxon>Lactobacillales</taxon>
        <taxon>Streptococcaceae</taxon>
        <taxon>Streptococcus</taxon>
    </lineage>
</organism>
<dbReference type="AlphaFoldDB" id="A0A0Z8H0X2"/>
<sequence>MKIIIINHTFQKPQFYKRWRCLAEKHSDLDITLLAPSSWKWGKEKTLTYGHVDELAGNVVEEPRFRIHLIDTKDAIMGEYKSKRLIEEIRHIKPDIVYFIGGYTAAPLMQIIDAKKKYHLDDMKVVAFTMRGHTPTISLKKEEPGFRKYINYLGKIAILGPRYKKFKKYCDAVFCHYPDARAAFINEGYKKPIYMQTQVGVDPDVFYPDPEARKRIREKYNIGDAYLFGSASRFHYSKGVCETIRALPTEGNWKYLLMGWGRDDEVEAIKKEIAKRNLEDKIILTGFIDNWKDMAEHWNALDCAIHFPMTTSKWEETFSLALVQEMITGLPVLGSSSGSVPYQIGEEGIIVPEKDEEKLHEQMVYMMNHPEKGKEIGAKMRERALNCFSIYHLNDLFYETIQDVYAGKFDSAKVDMAEYKTKAE</sequence>
<dbReference type="RefSeq" id="WP_024378224.1">
    <property type="nucleotide sequence ID" value="NZ_CEEO01000016.1"/>
</dbReference>
<gene>
    <name evidence="2" type="ORF">NOL11_00420</name>
</gene>
<reference evidence="2" key="1">
    <citation type="submission" date="2022-07" db="EMBL/GenBank/DDBJ databases">
        <title>Whole Genome Sequencing of Streptococcus suis.</title>
        <authorList>
            <person name="Dai X."/>
            <person name="Huang J."/>
            <person name="Wang L."/>
        </authorList>
    </citation>
    <scope>NUCLEOTIDE SEQUENCE</scope>
    <source>
        <strain evidence="2">HDJ11</strain>
    </source>
</reference>
<proteinExistence type="predicted"/>